<evidence type="ECO:0000313" key="3">
    <source>
        <dbReference type="EMBL" id="GAA2044160.1"/>
    </source>
</evidence>
<evidence type="ECO:0000313" key="4">
    <source>
        <dbReference type="Proteomes" id="UP001501461"/>
    </source>
</evidence>
<keyword evidence="4" id="KW-1185">Reference proteome</keyword>
<feature type="transmembrane region" description="Helical" evidence="2">
    <location>
        <begin position="183"/>
        <end position="204"/>
    </location>
</feature>
<dbReference type="RefSeq" id="WP_343959496.1">
    <property type="nucleotide sequence ID" value="NZ_BAAAMN010000052.1"/>
</dbReference>
<feature type="region of interest" description="Disordered" evidence="1">
    <location>
        <begin position="1"/>
        <end position="31"/>
    </location>
</feature>
<dbReference type="Proteomes" id="UP001501461">
    <property type="component" value="Unassembled WGS sequence"/>
</dbReference>
<keyword evidence="2" id="KW-0812">Transmembrane</keyword>
<organism evidence="3 4">
    <name type="scientific">Yaniella flava</name>
    <dbReference type="NCBI Taxonomy" id="287930"/>
    <lineage>
        <taxon>Bacteria</taxon>
        <taxon>Bacillati</taxon>
        <taxon>Actinomycetota</taxon>
        <taxon>Actinomycetes</taxon>
        <taxon>Micrococcales</taxon>
        <taxon>Micrococcaceae</taxon>
        <taxon>Yaniella</taxon>
    </lineage>
</organism>
<protein>
    <submittedName>
        <fullName evidence="3">Uncharacterized protein</fullName>
    </submittedName>
</protein>
<gene>
    <name evidence="3" type="ORF">GCM10009720_26290</name>
</gene>
<name>A0ABP5GD09_9MICC</name>
<reference evidence="4" key="1">
    <citation type="journal article" date="2019" name="Int. J. Syst. Evol. Microbiol.">
        <title>The Global Catalogue of Microorganisms (GCM) 10K type strain sequencing project: providing services to taxonomists for standard genome sequencing and annotation.</title>
        <authorList>
            <consortium name="The Broad Institute Genomics Platform"/>
            <consortium name="The Broad Institute Genome Sequencing Center for Infectious Disease"/>
            <person name="Wu L."/>
            <person name="Ma J."/>
        </authorList>
    </citation>
    <scope>NUCLEOTIDE SEQUENCE [LARGE SCALE GENOMIC DNA]</scope>
    <source>
        <strain evidence="4">JCM 13595</strain>
    </source>
</reference>
<feature type="transmembrane region" description="Helical" evidence="2">
    <location>
        <begin position="49"/>
        <end position="68"/>
    </location>
</feature>
<evidence type="ECO:0000256" key="2">
    <source>
        <dbReference type="SAM" id="Phobius"/>
    </source>
</evidence>
<evidence type="ECO:0000256" key="1">
    <source>
        <dbReference type="SAM" id="MobiDB-lite"/>
    </source>
</evidence>
<dbReference type="EMBL" id="BAAAMN010000052">
    <property type="protein sequence ID" value="GAA2044160.1"/>
    <property type="molecule type" value="Genomic_DNA"/>
</dbReference>
<comment type="caution">
    <text evidence="3">The sequence shown here is derived from an EMBL/GenBank/DDBJ whole genome shotgun (WGS) entry which is preliminary data.</text>
</comment>
<feature type="transmembrane region" description="Helical" evidence="2">
    <location>
        <begin position="145"/>
        <end position="163"/>
    </location>
</feature>
<keyword evidence="2" id="KW-0472">Membrane</keyword>
<feature type="transmembrane region" description="Helical" evidence="2">
    <location>
        <begin position="121"/>
        <end position="138"/>
    </location>
</feature>
<proteinExistence type="predicted"/>
<keyword evidence="2" id="KW-1133">Transmembrane helix</keyword>
<accession>A0ABP5GD09</accession>
<sequence>MARKRRAKDYEADQSAQPQSKKRAERPRLTAAQAKEDIRRANQQEGNPGILVFAVLAVTVFMAFYYHVLALQGMQQLTGGMSMLDHRLSGFNVTDVEQLSDRMDDAAMGQYNWVHITAGRIFPVLMGLSVIAVGLWTLRFKLAKWGAVVAAIGYAALDMWGSMTRETALMESTQANVSVASTLTILQWLFLALLVVWIVAMLILKFIGRNSPGLATSMDPDREIP</sequence>